<feature type="compositionally biased region" description="Polar residues" evidence="1">
    <location>
        <begin position="226"/>
        <end position="240"/>
    </location>
</feature>
<organism evidence="2 3">
    <name type="scientific">Triplophysa rosa</name>
    <name type="common">Cave loach</name>
    <dbReference type="NCBI Taxonomy" id="992332"/>
    <lineage>
        <taxon>Eukaryota</taxon>
        <taxon>Metazoa</taxon>
        <taxon>Chordata</taxon>
        <taxon>Craniata</taxon>
        <taxon>Vertebrata</taxon>
        <taxon>Euteleostomi</taxon>
        <taxon>Actinopterygii</taxon>
        <taxon>Neopterygii</taxon>
        <taxon>Teleostei</taxon>
        <taxon>Ostariophysi</taxon>
        <taxon>Cypriniformes</taxon>
        <taxon>Nemacheilidae</taxon>
        <taxon>Triplophysa</taxon>
    </lineage>
</organism>
<evidence type="ECO:0000313" key="3">
    <source>
        <dbReference type="Proteomes" id="UP001059041"/>
    </source>
</evidence>
<dbReference type="Proteomes" id="UP001059041">
    <property type="component" value="Linkage Group LG12"/>
</dbReference>
<dbReference type="EMBL" id="JAFHDT010000012">
    <property type="protein sequence ID" value="KAI7802492.1"/>
    <property type="molecule type" value="Genomic_DNA"/>
</dbReference>
<keyword evidence="3" id="KW-1185">Reference proteome</keyword>
<gene>
    <name evidence="2" type="ORF">IRJ41_011670</name>
</gene>
<reference evidence="2" key="1">
    <citation type="submission" date="2021-02" db="EMBL/GenBank/DDBJ databases">
        <title>Comparative genomics reveals that relaxation of natural selection precedes convergent phenotypic evolution of cavefish.</title>
        <authorList>
            <person name="Peng Z."/>
        </authorList>
    </citation>
    <scope>NUCLEOTIDE SEQUENCE</scope>
    <source>
        <tissue evidence="2">Muscle</tissue>
    </source>
</reference>
<evidence type="ECO:0000313" key="2">
    <source>
        <dbReference type="EMBL" id="KAI7802492.1"/>
    </source>
</evidence>
<name>A0A9W7TUJ2_TRIRA</name>
<comment type="caution">
    <text evidence="2">The sequence shown here is derived from an EMBL/GenBank/DDBJ whole genome shotgun (WGS) entry which is preliminary data.</text>
</comment>
<accession>A0A9W7TUJ2</accession>
<sequence length="304" mass="33649">MLMGDFHFVRRLEERLPLLIPTGYICVCNDLLGFRPVSITTHESNSTLEYETPKLLLREAKSRERESRNFLIKHWFCTPRHSFKHTSAPQSLFLCLLLCLRSWAPLEEVHMSLFQGVEAGGLPIMPCAVAYDPSTLKTHFTSSRSRSTLLSENASIAWPLIAPVFDALIGRNDQQQRIRNPLTAAFINGTILLFDTEDNRNRLQQFIRSRPEEDKYTAGEGAAAQCTAQTHPNAATTTSRADSRNRTSGAGTSRTTGLDTGLAATTAGDSGLVAILRAGSGLTGDHLASGLWTDWRPSYERALD</sequence>
<evidence type="ECO:0000256" key="1">
    <source>
        <dbReference type="SAM" id="MobiDB-lite"/>
    </source>
</evidence>
<proteinExistence type="predicted"/>
<feature type="region of interest" description="Disordered" evidence="1">
    <location>
        <begin position="209"/>
        <end position="263"/>
    </location>
</feature>
<dbReference type="AlphaFoldDB" id="A0A9W7TUJ2"/>
<protein>
    <submittedName>
        <fullName evidence="2">Uncharacterized protein</fullName>
    </submittedName>
</protein>
<feature type="compositionally biased region" description="Low complexity" evidence="1">
    <location>
        <begin position="246"/>
        <end position="263"/>
    </location>
</feature>